<reference evidence="4" key="1">
    <citation type="submission" date="2016-10" db="EMBL/GenBank/DDBJ databases">
        <authorList>
            <person name="Varghese N."/>
            <person name="Submissions S."/>
        </authorList>
    </citation>
    <scope>NUCLEOTIDE SEQUENCE [LARGE SCALE GENOMIC DNA]</scope>
    <source>
        <strain evidence="4">DSM 23317</strain>
    </source>
</reference>
<dbReference type="AlphaFoldDB" id="A0A1G8LBH4"/>
<evidence type="ECO:0000313" key="4">
    <source>
        <dbReference type="Proteomes" id="UP000199527"/>
    </source>
</evidence>
<dbReference type="Pfam" id="PF11127">
    <property type="entry name" value="YgaP-like_TM"/>
    <property type="match status" value="1"/>
</dbReference>
<dbReference type="Gene3D" id="6.10.140.1340">
    <property type="match status" value="1"/>
</dbReference>
<keyword evidence="4" id="KW-1185">Reference proteome</keyword>
<keyword evidence="1" id="KW-1133">Transmembrane helix</keyword>
<protein>
    <recommendedName>
        <fullName evidence="2">Inner membrane protein YgaP-like transmembrane domain-containing protein</fullName>
    </recommendedName>
</protein>
<sequence length="73" mass="8104">MSGLSTERATQAFAGTMVLISVGLTLWVHPLFFWFTVFIGVNLIQSAFTGFCPATLVMKKLGMPTERQLAHRE</sequence>
<feature type="domain" description="Inner membrane protein YgaP-like transmembrane" evidence="2">
    <location>
        <begin position="5"/>
        <end position="59"/>
    </location>
</feature>
<organism evidence="3 4">
    <name type="scientific">Ferrimonas sediminum</name>
    <dbReference type="NCBI Taxonomy" id="718193"/>
    <lineage>
        <taxon>Bacteria</taxon>
        <taxon>Pseudomonadati</taxon>
        <taxon>Pseudomonadota</taxon>
        <taxon>Gammaproteobacteria</taxon>
        <taxon>Alteromonadales</taxon>
        <taxon>Ferrimonadaceae</taxon>
        <taxon>Ferrimonas</taxon>
    </lineage>
</organism>
<accession>A0A1G8LBH4</accession>
<keyword evidence="1" id="KW-0472">Membrane</keyword>
<dbReference type="Proteomes" id="UP000199527">
    <property type="component" value="Unassembled WGS sequence"/>
</dbReference>
<keyword evidence="1" id="KW-0812">Transmembrane</keyword>
<dbReference type="InterPro" id="IPR021309">
    <property type="entry name" value="YgaP-like_TM"/>
</dbReference>
<name>A0A1G8LBH4_9GAMM</name>
<feature type="transmembrane region" description="Helical" evidence="1">
    <location>
        <begin position="12"/>
        <end position="28"/>
    </location>
</feature>
<evidence type="ECO:0000313" key="3">
    <source>
        <dbReference type="EMBL" id="SDI53069.1"/>
    </source>
</evidence>
<dbReference type="OrthoDB" id="9799383at2"/>
<dbReference type="EMBL" id="FNEM01000002">
    <property type="protein sequence ID" value="SDI53069.1"/>
    <property type="molecule type" value="Genomic_DNA"/>
</dbReference>
<dbReference type="RefSeq" id="WP_090361435.1">
    <property type="nucleotide sequence ID" value="NZ_FNEM01000002.1"/>
</dbReference>
<feature type="transmembrane region" description="Helical" evidence="1">
    <location>
        <begin position="34"/>
        <end position="58"/>
    </location>
</feature>
<proteinExistence type="predicted"/>
<evidence type="ECO:0000259" key="2">
    <source>
        <dbReference type="Pfam" id="PF11127"/>
    </source>
</evidence>
<gene>
    <name evidence="3" type="ORF">SAMN04488540_10215</name>
</gene>
<evidence type="ECO:0000256" key="1">
    <source>
        <dbReference type="SAM" id="Phobius"/>
    </source>
</evidence>